<evidence type="ECO:0000256" key="1">
    <source>
        <dbReference type="SAM" id="MobiDB-lite"/>
    </source>
</evidence>
<sequence>MVAAHQSNIATKSTIAALEHASAVAEMRPQLPPRRGRSKAHASAAGVTVVEPNVAVLLVEAAPVVRASSAEPVLAIDSPMQKPLRKKTKQKPTKKKPKQGRILQLQMEAFEEEELQGFLVANGLKPGDALPSAFLGKFRQFFEKKGFAIDAAAYMDHISISLFSNNLAADLKKYCRPPGTFHVTTMEHKYVDPISGERMCVHAKRNGKSLAFRFYDPEARNKWRPLTKNTFKDGTQLRWIRRVLYVRNRTTDDE</sequence>
<dbReference type="EMBL" id="KK583716">
    <property type="protein sequence ID" value="KDO17275.1"/>
    <property type="molecule type" value="Genomic_DNA"/>
</dbReference>
<dbReference type="RefSeq" id="XP_012212017.1">
    <property type="nucleotide sequence ID" value="XM_012356627.1"/>
</dbReference>
<protein>
    <submittedName>
        <fullName evidence="2">Uncharacterized protein</fullName>
    </submittedName>
</protein>
<dbReference type="Proteomes" id="UP000030745">
    <property type="component" value="Unassembled WGS sequence"/>
</dbReference>
<feature type="region of interest" description="Disordered" evidence="1">
    <location>
        <begin position="76"/>
        <end position="100"/>
    </location>
</feature>
<proteinExistence type="predicted"/>
<reference evidence="2 3" key="1">
    <citation type="journal article" date="2013" name="PLoS Genet.">
        <title>Distinctive expansion of potential virulence genes in the genome of the oomycete fish pathogen Saprolegnia parasitica.</title>
        <authorList>
            <person name="Jiang R.H."/>
            <person name="de Bruijn I."/>
            <person name="Haas B.J."/>
            <person name="Belmonte R."/>
            <person name="Lobach L."/>
            <person name="Christie J."/>
            <person name="van den Ackerveken G."/>
            <person name="Bottin A."/>
            <person name="Bulone V."/>
            <person name="Diaz-Moreno S.M."/>
            <person name="Dumas B."/>
            <person name="Fan L."/>
            <person name="Gaulin E."/>
            <person name="Govers F."/>
            <person name="Grenville-Briggs L.J."/>
            <person name="Horner N.R."/>
            <person name="Levin J.Z."/>
            <person name="Mammella M."/>
            <person name="Meijer H.J."/>
            <person name="Morris P."/>
            <person name="Nusbaum C."/>
            <person name="Oome S."/>
            <person name="Phillips A.J."/>
            <person name="van Rooyen D."/>
            <person name="Rzeszutek E."/>
            <person name="Saraiva M."/>
            <person name="Secombes C.J."/>
            <person name="Seidl M.F."/>
            <person name="Snel B."/>
            <person name="Stassen J.H."/>
            <person name="Sykes S."/>
            <person name="Tripathy S."/>
            <person name="van den Berg H."/>
            <person name="Vega-Arreguin J.C."/>
            <person name="Wawra S."/>
            <person name="Young S.K."/>
            <person name="Zeng Q."/>
            <person name="Dieguez-Uribeondo J."/>
            <person name="Russ C."/>
            <person name="Tyler B.M."/>
            <person name="van West P."/>
        </authorList>
    </citation>
    <scope>NUCLEOTIDE SEQUENCE [LARGE SCALE GENOMIC DNA]</scope>
    <source>
        <strain evidence="2 3">CBS 223.65</strain>
    </source>
</reference>
<dbReference type="AlphaFoldDB" id="A0A067BKP0"/>
<gene>
    <name evidence="2" type="ORF">SPRG_16903</name>
</gene>
<evidence type="ECO:0000313" key="3">
    <source>
        <dbReference type="Proteomes" id="UP000030745"/>
    </source>
</evidence>
<dbReference type="GeneID" id="24138486"/>
<dbReference type="KEGG" id="spar:SPRG_16903"/>
<organism evidence="2 3">
    <name type="scientific">Saprolegnia parasitica (strain CBS 223.65)</name>
    <dbReference type="NCBI Taxonomy" id="695850"/>
    <lineage>
        <taxon>Eukaryota</taxon>
        <taxon>Sar</taxon>
        <taxon>Stramenopiles</taxon>
        <taxon>Oomycota</taxon>
        <taxon>Saprolegniomycetes</taxon>
        <taxon>Saprolegniales</taxon>
        <taxon>Saprolegniaceae</taxon>
        <taxon>Saprolegnia</taxon>
    </lineage>
</organism>
<dbReference type="VEuPathDB" id="FungiDB:SPRG_16903"/>
<accession>A0A067BKP0</accession>
<evidence type="ECO:0000313" key="2">
    <source>
        <dbReference type="EMBL" id="KDO17275.1"/>
    </source>
</evidence>
<name>A0A067BKP0_SAPPC</name>
<keyword evidence="3" id="KW-1185">Reference proteome</keyword>
<feature type="compositionally biased region" description="Basic residues" evidence="1">
    <location>
        <begin position="83"/>
        <end position="99"/>
    </location>
</feature>